<evidence type="ECO:0000313" key="2">
    <source>
        <dbReference type="EMBL" id="QJA68278.1"/>
    </source>
</evidence>
<evidence type="ECO:0000313" key="1">
    <source>
        <dbReference type="EMBL" id="QJA56270.1"/>
    </source>
</evidence>
<proteinExistence type="predicted"/>
<reference evidence="2" key="1">
    <citation type="submission" date="2020-03" db="EMBL/GenBank/DDBJ databases">
        <title>The deep terrestrial virosphere.</title>
        <authorList>
            <person name="Holmfeldt K."/>
            <person name="Nilsson E."/>
            <person name="Simone D."/>
            <person name="Lopez-Fernandez M."/>
            <person name="Wu X."/>
            <person name="de Brujin I."/>
            <person name="Lundin D."/>
            <person name="Andersson A."/>
            <person name="Bertilsson S."/>
            <person name="Dopson M."/>
        </authorList>
    </citation>
    <scope>NUCLEOTIDE SEQUENCE</scope>
    <source>
        <strain evidence="2">MM415A07376</strain>
        <strain evidence="1">MM415B01890</strain>
    </source>
</reference>
<sequence length="67" mass="7648">MGVVEMKTILVCRIGDNYSLGEALGMDRHGKIWAVECDEATPGALYANGKWYRRFDDFKLAEKFCQE</sequence>
<gene>
    <name evidence="2" type="ORF">MM415A07376_0004</name>
    <name evidence="1" type="ORF">MM415B01890_0003</name>
</gene>
<dbReference type="AlphaFoldDB" id="A0A6M3JG37"/>
<protein>
    <submittedName>
        <fullName evidence="2">Uncharacterized protein</fullName>
    </submittedName>
</protein>
<accession>A0A6M3JG37</accession>
<organism evidence="2">
    <name type="scientific">viral metagenome</name>
    <dbReference type="NCBI Taxonomy" id="1070528"/>
    <lineage>
        <taxon>unclassified sequences</taxon>
        <taxon>metagenomes</taxon>
        <taxon>organismal metagenomes</taxon>
    </lineage>
</organism>
<dbReference type="EMBL" id="MT141209">
    <property type="protein sequence ID" value="QJA56270.1"/>
    <property type="molecule type" value="Genomic_DNA"/>
</dbReference>
<name>A0A6M3JG37_9ZZZZ</name>
<dbReference type="EMBL" id="MT141603">
    <property type="protein sequence ID" value="QJA68278.1"/>
    <property type="molecule type" value="Genomic_DNA"/>
</dbReference>